<gene>
    <name evidence="1" type="ORF">B4082_0953</name>
</gene>
<protein>
    <submittedName>
        <fullName evidence="1">Uncharacterized protein</fullName>
    </submittedName>
</protein>
<sequence length="38" mass="4533">MESYAARYRVKFHVQVDRNLPVINGDDKQLKQVLLKME</sequence>
<evidence type="ECO:0000313" key="1">
    <source>
        <dbReference type="EMBL" id="KZD39861.1"/>
    </source>
</evidence>
<proteinExistence type="predicted"/>
<reference evidence="1 2" key="1">
    <citation type="submission" date="2015-09" db="EMBL/GenBank/DDBJ databases">
        <title>Bacillus cereus food isolates.</title>
        <authorList>
            <person name="Boekhorst J."/>
        </authorList>
    </citation>
    <scope>NUCLEOTIDE SEQUENCE [LARGE SCALE GENOMIC DNA]</scope>
    <source>
        <strain evidence="1 2">B4082</strain>
    </source>
</reference>
<comment type="caution">
    <text evidence="1">The sequence shown here is derived from an EMBL/GenBank/DDBJ whole genome shotgun (WGS) entry which is preliminary data.</text>
</comment>
<dbReference type="Proteomes" id="UP000076501">
    <property type="component" value="Unassembled WGS sequence"/>
</dbReference>
<dbReference type="AlphaFoldDB" id="A0A164HET8"/>
<organism evidence="1 2">
    <name type="scientific">Bacillus cereus</name>
    <dbReference type="NCBI Taxonomy" id="1396"/>
    <lineage>
        <taxon>Bacteria</taxon>
        <taxon>Bacillati</taxon>
        <taxon>Bacillota</taxon>
        <taxon>Bacilli</taxon>
        <taxon>Bacillales</taxon>
        <taxon>Bacillaceae</taxon>
        <taxon>Bacillus</taxon>
        <taxon>Bacillus cereus group</taxon>
    </lineage>
</organism>
<name>A0A164HET8_BACCE</name>
<accession>A0A164HET8</accession>
<evidence type="ECO:0000313" key="2">
    <source>
        <dbReference type="Proteomes" id="UP000076501"/>
    </source>
</evidence>
<dbReference type="PATRIC" id="fig|1396.539.peg.5543"/>
<dbReference type="EMBL" id="LJKA01000012">
    <property type="protein sequence ID" value="KZD39861.1"/>
    <property type="molecule type" value="Genomic_DNA"/>
</dbReference>